<dbReference type="PROSITE" id="PS50011">
    <property type="entry name" value="PROTEIN_KINASE_DOM"/>
    <property type="match status" value="1"/>
</dbReference>
<dbReference type="Pfam" id="PF13855">
    <property type="entry name" value="LRR_8"/>
    <property type="match status" value="2"/>
</dbReference>
<dbReference type="InterPro" id="IPR000719">
    <property type="entry name" value="Prot_kinase_dom"/>
</dbReference>
<dbReference type="PRINTS" id="PR00019">
    <property type="entry name" value="LEURICHRPT"/>
</dbReference>
<name>A0ABU6RAF7_9FABA</name>
<dbReference type="PANTHER" id="PTHR47986:SF10">
    <property type="entry name" value="RECEPTOR-LIKE KINASE TMK4"/>
    <property type="match status" value="1"/>
</dbReference>
<comment type="caution">
    <text evidence="13">The sequence shown here is derived from an EMBL/GenBank/DDBJ whole genome shotgun (WGS) entry which is preliminary data.</text>
</comment>
<keyword evidence="9" id="KW-0325">Glycoprotein</keyword>
<keyword evidence="3 11" id="KW-0812">Transmembrane</keyword>
<organism evidence="13 14">
    <name type="scientific">Stylosanthes scabra</name>
    <dbReference type="NCBI Taxonomy" id="79078"/>
    <lineage>
        <taxon>Eukaryota</taxon>
        <taxon>Viridiplantae</taxon>
        <taxon>Streptophyta</taxon>
        <taxon>Embryophyta</taxon>
        <taxon>Tracheophyta</taxon>
        <taxon>Spermatophyta</taxon>
        <taxon>Magnoliopsida</taxon>
        <taxon>eudicotyledons</taxon>
        <taxon>Gunneridae</taxon>
        <taxon>Pentapetalae</taxon>
        <taxon>rosids</taxon>
        <taxon>fabids</taxon>
        <taxon>Fabales</taxon>
        <taxon>Fabaceae</taxon>
        <taxon>Papilionoideae</taxon>
        <taxon>50 kb inversion clade</taxon>
        <taxon>dalbergioids sensu lato</taxon>
        <taxon>Dalbergieae</taxon>
        <taxon>Pterocarpus clade</taxon>
        <taxon>Stylosanthes</taxon>
    </lineage>
</organism>
<evidence type="ECO:0000313" key="14">
    <source>
        <dbReference type="Proteomes" id="UP001341840"/>
    </source>
</evidence>
<evidence type="ECO:0000313" key="13">
    <source>
        <dbReference type="EMBL" id="MED6120980.1"/>
    </source>
</evidence>
<evidence type="ECO:0000256" key="2">
    <source>
        <dbReference type="ARBA" id="ARBA00022614"/>
    </source>
</evidence>
<dbReference type="Pfam" id="PF00069">
    <property type="entry name" value="Pkinase"/>
    <property type="match status" value="1"/>
</dbReference>
<evidence type="ECO:0000256" key="8">
    <source>
        <dbReference type="ARBA" id="ARBA00023170"/>
    </source>
</evidence>
<dbReference type="Pfam" id="PF08263">
    <property type="entry name" value="LRRNT_2"/>
    <property type="match status" value="2"/>
</dbReference>
<keyword evidence="8" id="KW-0675">Receptor</keyword>
<dbReference type="EMBL" id="JASCZI010030303">
    <property type="protein sequence ID" value="MED6120980.1"/>
    <property type="molecule type" value="Genomic_DNA"/>
</dbReference>
<protein>
    <recommendedName>
        <fullName evidence="12">Protein kinase domain-containing protein</fullName>
    </recommendedName>
</protein>
<keyword evidence="10" id="KW-0067">ATP-binding</keyword>
<dbReference type="PROSITE" id="PS00107">
    <property type="entry name" value="PROTEIN_KINASE_ATP"/>
    <property type="match status" value="1"/>
</dbReference>
<evidence type="ECO:0000256" key="6">
    <source>
        <dbReference type="ARBA" id="ARBA00022989"/>
    </source>
</evidence>
<keyword evidence="7 11" id="KW-0472">Membrane</keyword>
<dbReference type="Pfam" id="PF00560">
    <property type="entry name" value="LRR_1"/>
    <property type="match status" value="2"/>
</dbReference>
<sequence length="714" mass="78796">MKQLGSVNLEKNSLEGPIPDLSNCTNLQQLMLGDNKLTGEVPPSLMNLPSLTHVSLENNWLQGPMPLFKTITWNVTLEGNGFCLDHPGPCHRTVSTLLQVAQAFGYPLLLARTWRGNSPCKGWSFITCDNQDKIRTVNLTKLNLNGTISPAFGNLTDLRELYLSGNNIKGSIPESLTTLSQLKILDVSHNILSGAIPRFSLGIMLNTANNNVFLTEHSPPKASPPHPSKASPTASTTTHHYWIKLGAGSAACVVGVLGVIIFICRKRCFNLVLKITVRTERKHADHHFENLIQRYGSLSLQRYTYKEVKKMTNSFKEKLGEGGYGIVYKASLADSQQVAIKILKESKGSLEEFVDENILLDKHFHPKIADFGLAKICKKDQNIVFMAGTREIPGYIAPEVFSRAYGKVSHKSDVYSYGMLILEIIGERQNYYKIVESQASQICFPDWIYKDIEQGGPPGASVALALDPFANSLCVVSDNELLGEEAAYMKKLRKAISPVPANWFTAPNMCDWSNVLCTEGVLSRTVESINLEGKSLKGELPPGLNNSLPNLKTLVLTNNSLTGPLPSFAGLSNLQELKLGFNKFISVPDGCFQGLTSLQEFHFHNNTNLSPWTFPATLSASSKLNILDQDSSNLMGFLPDIFDSLSDLEILDLSSNNLTGILPNSFSKLLNLKRLYLFSDDQHRFSGKIGFLSSMTHLESLWLQGNSFQGPIPD</sequence>
<keyword evidence="6 11" id="KW-1133">Transmembrane helix</keyword>
<evidence type="ECO:0000256" key="5">
    <source>
        <dbReference type="ARBA" id="ARBA00022737"/>
    </source>
</evidence>
<dbReference type="InterPro" id="IPR013210">
    <property type="entry name" value="LRR_N_plant-typ"/>
</dbReference>
<dbReference type="InterPro" id="IPR011009">
    <property type="entry name" value="Kinase-like_dom_sf"/>
</dbReference>
<dbReference type="InterPro" id="IPR003591">
    <property type="entry name" value="Leu-rich_rpt_typical-subtyp"/>
</dbReference>
<reference evidence="13 14" key="1">
    <citation type="journal article" date="2023" name="Plants (Basel)">
        <title>Bridging the Gap: Combining Genomics and Transcriptomics Approaches to Understand Stylosanthes scabra, an Orphan Legume from the Brazilian Caatinga.</title>
        <authorList>
            <person name="Ferreira-Neto J.R.C."/>
            <person name="da Silva M.D."/>
            <person name="Binneck E."/>
            <person name="de Melo N.F."/>
            <person name="da Silva R.H."/>
            <person name="de Melo A.L.T.M."/>
            <person name="Pandolfi V."/>
            <person name="Bustamante F.O."/>
            <person name="Brasileiro-Vidal A.C."/>
            <person name="Benko-Iseppon A.M."/>
        </authorList>
    </citation>
    <scope>NUCLEOTIDE SEQUENCE [LARGE SCALE GENOMIC DNA]</scope>
    <source>
        <tissue evidence="13">Leaves</tissue>
    </source>
</reference>
<evidence type="ECO:0000259" key="12">
    <source>
        <dbReference type="PROSITE" id="PS50011"/>
    </source>
</evidence>
<keyword evidence="5" id="KW-0677">Repeat</keyword>
<feature type="transmembrane region" description="Helical" evidence="11">
    <location>
        <begin position="241"/>
        <end position="264"/>
    </location>
</feature>
<dbReference type="Gene3D" id="3.80.10.10">
    <property type="entry name" value="Ribonuclease Inhibitor"/>
    <property type="match status" value="3"/>
</dbReference>
<evidence type="ECO:0000256" key="1">
    <source>
        <dbReference type="ARBA" id="ARBA00004167"/>
    </source>
</evidence>
<accession>A0ABU6RAF7</accession>
<feature type="domain" description="Protein kinase" evidence="12">
    <location>
        <begin position="239"/>
        <end position="504"/>
    </location>
</feature>
<dbReference type="SUPFAM" id="SSF52058">
    <property type="entry name" value="L domain-like"/>
    <property type="match status" value="2"/>
</dbReference>
<keyword evidence="2" id="KW-0433">Leucine-rich repeat</keyword>
<evidence type="ECO:0000256" key="10">
    <source>
        <dbReference type="PROSITE-ProRule" id="PRU10141"/>
    </source>
</evidence>
<keyword evidence="14" id="KW-1185">Reference proteome</keyword>
<evidence type="ECO:0000256" key="4">
    <source>
        <dbReference type="ARBA" id="ARBA00022729"/>
    </source>
</evidence>
<dbReference type="InterPro" id="IPR017441">
    <property type="entry name" value="Protein_kinase_ATP_BS"/>
</dbReference>
<dbReference type="InterPro" id="IPR052422">
    <property type="entry name" value="Auxin_Ser/Thr_Kinase"/>
</dbReference>
<dbReference type="SMART" id="SM00369">
    <property type="entry name" value="LRR_TYP"/>
    <property type="match status" value="5"/>
</dbReference>
<evidence type="ECO:0000256" key="7">
    <source>
        <dbReference type="ARBA" id="ARBA00023136"/>
    </source>
</evidence>
<dbReference type="SUPFAM" id="SSF56112">
    <property type="entry name" value="Protein kinase-like (PK-like)"/>
    <property type="match status" value="1"/>
</dbReference>
<gene>
    <name evidence="13" type="ORF">PIB30_025757</name>
</gene>
<dbReference type="InterPro" id="IPR032675">
    <property type="entry name" value="LRR_dom_sf"/>
</dbReference>
<dbReference type="PROSITE" id="PS51450">
    <property type="entry name" value="LRR"/>
    <property type="match status" value="2"/>
</dbReference>
<keyword evidence="4" id="KW-0732">Signal</keyword>
<dbReference type="PANTHER" id="PTHR47986">
    <property type="entry name" value="OSJNBA0070M12.3 PROTEIN"/>
    <property type="match status" value="1"/>
</dbReference>
<keyword evidence="10" id="KW-0547">Nucleotide-binding</keyword>
<dbReference type="Gene3D" id="1.10.510.10">
    <property type="entry name" value="Transferase(Phosphotransferase) domain 1"/>
    <property type="match status" value="2"/>
</dbReference>
<comment type="subcellular location">
    <subcellularLocation>
        <location evidence="1">Membrane</location>
        <topology evidence="1">Single-pass membrane protein</topology>
    </subcellularLocation>
</comment>
<dbReference type="Proteomes" id="UP001341840">
    <property type="component" value="Unassembled WGS sequence"/>
</dbReference>
<evidence type="ECO:0000256" key="3">
    <source>
        <dbReference type="ARBA" id="ARBA00022692"/>
    </source>
</evidence>
<evidence type="ECO:0000256" key="9">
    <source>
        <dbReference type="ARBA" id="ARBA00023180"/>
    </source>
</evidence>
<dbReference type="InterPro" id="IPR001611">
    <property type="entry name" value="Leu-rich_rpt"/>
</dbReference>
<feature type="binding site" evidence="10">
    <location>
        <position position="341"/>
    </location>
    <ligand>
        <name>ATP</name>
        <dbReference type="ChEBI" id="CHEBI:30616"/>
    </ligand>
</feature>
<evidence type="ECO:0000256" key="11">
    <source>
        <dbReference type="SAM" id="Phobius"/>
    </source>
</evidence>
<proteinExistence type="predicted"/>